<name>A0A7C3ZTH6_9CYAN</name>
<gene>
    <name evidence="3" type="ORF">ENR15_02250</name>
</gene>
<proteinExistence type="predicted"/>
<feature type="domain" description="Gfo/Idh/MocA-like oxidoreductase N-terminal" evidence="1">
    <location>
        <begin position="1"/>
        <end position="123"/>
    </location>
</feature>
<dbReference type="GO" id="GO:0000166">
    <property type="term" value="F:nucleotide binding"/>
    <property type="evidence" value="ECO:0007669"/>
    <property type="project" value="InterPro"/>
</dbReference>
<dbReference type="Gene3D" id="3.30.360.10">
    <property type="entry name" value="Dihydrodipicolinate Reductase, domain 2"/>
    <property type="match status" value="1"/>
</dbReference>
<sequence>MRIAIIGAGRWGVNLVRNFWEHPAAELVAVVDRNPERLAEVRTRFNLPFGVLLTTQWEEVAANSSLDAVAIATPAATHYPLIAQALKQRLHVLAEKPLTLDPEESLELCHQAEAQGCLLMVDHTYLFHPAVERGTEIVQGGRLGELRYGYATRTHLSPVRPDADALWDLAIHDICIFNQWLGETPVSLQAKGTIWLQDRGENLPLFQNGLSDLVWVHLTYKSGFQAMIHLCWCNPDKQRRLAVVGTRGTLIFDELSAEAPLTLQMGHLESSEGKFAPAGVQREVVEISRAEPLGQVCDRFIHQIISGLSDNNQFTSNQSHISSGWMGAELVKMLTVLSHSMRLGGQELPLSK</sequence>
<evidence type="ECO:0000259" key="2">
    <source>
        <dbReference type="Pfam" id="PF22725"/>
    </source>
</evidence>
<dbReference type="SUPFAM" id="SSF51735">
    <property type="entry name" value="NAD(P)-binding Rossmann-fold domains"/>
    <property type="match status" value="1"/>
</dbReference>
<comment type="caution">
    <text evidence="3">The sequence shown here is derived from an EMBL/GenBank/DDBJ whole genome shotgun (WGS) entry which is preliminary data.</text>
</comment>
<dbReference type="AlphaFoldDB" id="A0A7C3ZTH6"/>
<accession>A0A7C3ZTH6</accession>
<organism evidence="3">
    <name type="scientific">Planktothricoides sp. SpSt-374</name>
    <dbReference type="NCBI Taxonomy" id="2282167"/>
    <lineage>
        <taxon>Bacteria</taxon>
        <taxon>Bacillati</taxon>
        <taxon>Cyanobacteriota</taxon>
        <taxon>Cyanophyceae</taxon>
        <taxon>Oscillatoriophycideae</taxon>
        <taxon>Oscillatoriales</taxon>
        <taxon>Oscillatoriaceae</taxon>
        <taxon>Planktothricoides</taxon>
    </lineage>
</organism>
<evidence type="ECO:0000313" key="3">
    <source>
        <dbReference type="EMBL" id="HGF99508.1"/>
    </source>
</evidence>
<dbReference type="EMBL" id="DSPX01000017">
    <property type="protein sequence ID" value="HGF99508.1"/>
    <property type="molecule type" value="Genomic_DNA"/>
</dbReference>
<dbReference type="PANTHER" id="PTHR43377:SF6">
    <property type="entry name" value="GFO_IDH_MOCA-LIKE OXIDOREDUCTASE N-TERMINAL DOMAIN-CONTAINING PROTEIN"/>
    <property type="match status" value="1"/>
</dbReference>
<feature type="domain" description="GFO/IDH/MocA-like oxidoreductase" evidence="2">
    <location>
        <begin position="136"/>
        <end position="250"/>
    </location>
</feature>
<dbReference type="Pfam" id="PF22725">
    <property type="entry name" value="GFO_IDH_MocA_C3"/>
    <property type="match status" value="1"/>
</dbReference>
<dbReference type="InterPro" id="IPR036291">
    <property type="entry name" value="NAD(P)-bd_dom_sf"/>
</dbReference>
<evidence type="ECO:0000259" key="1">
    <source>
        <dbReference type="Pfam" id="PF01408"/>
    </source>
</evidence>
<protein>
    <submittedName>
        <fullName evidence="3">Gfo/Idh/MocA family oxidoreductase</fullName>
    </submittedName>
</protein>
<dbReference type="Pfam" id="PF01408">
    <property type="entry name" value="GFO_IDH_MocA"/>
    <property type="match status" value="1"/>
</dbReference>
<reference evidence="3" key="1">
    <citation type="journal article" date="2020" name="mSystems">
        <title>Genome- and Community-Level Interaction Insights into Carbon Utilization and Element Cycling Functions of Hydrothermarchaeota in Hydrothermal Sediment.</title>
        <authorList>
            <person name="Zhou Z."/>
            <person name="Liu Y."/>
            <person name="Xu W."/>
            <person name="Pan J."/>
            <person name="Luo Z.H."/>
            <person name="Li M."/>
        </authorList>
    </citation>
    <scope>NUCLEOTIDE SEQUENCE [LARGE SCALE GENOMIC DNA]</scope>
    <source>
        <strain evidence="3">SpSt-374</strain>
    </source>
</reference>
<dbReference type="Gene3D" id="3.40.50.720">
    <property type="entry name" value="NAD(P)-binding Rossmann-like Domain"/>
    <property type="match status" value="1"/>
</dbReference>
<dbReference type="InterPro" id="IPR051450">
    <property type="entry name" value="Gfo/Idh/MocA_Oxidoreductases"/>
</dbReference>
<dbReference type="SUPFAM" id="SSF55347">
    <property type="entry name" value="Glyceraldehyde-3-phosphate dehydrogenase-like, C-terminal domain"/>
    <property type="match status" value="1"/>
</dbReference>
<dbReference type="InterPro" id="IPR055170">
    <property type="entry name" value="GFO_IDH_MocA-like_dom"/>
</dbReference>
<dbReference type="PANTHER" id="PTHR43377">
    <property type="entry name" value="BILIVERDIN REDUCTASE A"/>
    <property type="match status" value="1"/>
</dbReference>
<dbReference type="InterPro" id="IPR000683">
    <property type="entry name" value="Gfo/Idh/MocA-like_OxRdtase_N"/>
</dbReference>